<reference evidence="3" key="1">
    <citation type="submission" date="2023-03" db="EMBL/GenBank/DDBJ databases">
        <title>Andean soil-derived lignocellulolytic bacterial consortium as a source of novel taxa and putative plastic-active enzymes.</title>
        <authorList>
            <person name="Diaz-Garcia L."/>
            <person name="Chuvochina M."/>
            <person name="Feuerriegel G."/>
            <person name="Bunk B."/>
            <person name="Sproer C."/>
            <person name="Streit W.R."/>
            <person name="Rodriguez L.M."/>
            <person name="Overmann J."/>
            <person name="Jimenez D.J."/>
        </authorList>
    </citation>
    <scope>NUCLEOTIDE SEQUENCE</scope>
    <source>
        <strain evidence="3">MAG 7</strain>
    </source>
</reference>
<dbReference type="PANTHER" id="PTHR13833:SF71">
    <property type="entry name" value="NHL DOMAIN-CONTAINING PROTEIN"/>
    <property type="match status" value="1"/>
</dbReference>
<feature type="domain" description="IPT/TIG" evidence="2">
    <location>
        <begin position="44"/>
        <end position="118"/>
    </location>
</feature>
<dbReference type="Gene3D" id="2.60.40.10">
    <property type="entry name" value="Immunoglobulins"/>
    <property type="match status" value="1"/>
</dbReference>
<dbReference type="PROSITE" id="PS51257">
    <property type="entry name" value="PROKAR_LIPOPROTEIN"/>
    <property type="match status" value="1"/>
</dbReference>
<feature type="compositionally biased region" description="Pro residues" evidence="1">
    <location>
        <begin position="24"/>
        <end position="35"/>
    </location>
</feature>
<dbReference type="CDD" id="cd00603">
    <property type="entry name" value="IPT_PCSR"/>
    <property type="match status" value="1"/>
</dbReference>
<feature type="region of interest" description="Disordered" evidence="1">
    <location>
        <begin position="21"/>
        <end position="44"/>
    </location>
</feature>
<dbReference type="InterPro" id="IPR014756">
    <property type="entry name" value="Ig_E-set"/>
</dbReference>
<evidence type="ECO:0000313" key="3">
    <source>
        <dbReference type="EMBL" id="WEK36978.1"/>
    </source>
</evidence>
<accession>A0AAJ6BH98</accession>
<dbReference type="EMBL" id="CP119311">
    <property type="protein sequence ID" value="WEK36978.1"/>
    <property type="molecule type" value="Genomic_DNA"/>
</dbReference>
<protein>
    <submittedName>
        <fullName evidence="3">SMP-30/gluconolactonase/LRE family protein</fullName>
    </submittedName>
</protein>
<dbReference type="InterPro" id="IPR013783">
    <property type="entry name" value="Ig-like_fold"/>
</dbReference>
<dbReference type="PANTHER" id="PTHR13833">
    <property type="match status" value="1"/>
</dbReference>
<dbReference type="InterPro" id="IPR011042">
    <property type="entry name" value="6-blade_b-propeller_TolB-like"/>
</dbReference>
<dbReference type="InterPro" id="IPR002909">
    <property type="entry name" value="IPT_dom"/>
</dbReference>
<proteinExistence type="predicted"/>
<dbReference type="SUPFAM" id="SSF101898">
    <property type="entry name" value="NHL repeat"/>
    <property type="match status" value="1"/>
</dbReference>
<dbReference type="Proteomes" id="UP001220610">
    <property type="component" value="Chromosome"/>
</dbReference>
<name>A0AAJ6BH98_9BACT</name>
<organism evidence="3 4">
    <name type="scientific">Candidatus Pseudobacter hemicellulosilyticus</name>
    <dbReference type="NCBI Taxonomy" id="3121375"/>
    <lineage>
        <taxon>Bacteria</taxon>
        <taxon>Pseudomonadati</taxon>
        <taxon>Bacteroidota</taxon>
        <taxon>Chitinophagia</taxon>
        <taxon>Chitinophagales</taxon>
        <taxon>Chitinophagaceae</taxon>
        <taxon>Pseudobacter</taxon>
    </lineage>
</organism>
<evidence type="ECO:0000259" key="2">
    <source>
        <dbReference type="Pfam" id="PF01833"/>
    </source>
</evidence>
<dbReference type="Pfam" id="PF01833">
    <property type="entry name" value="TIG"/>
    <property type="match status" value="1"/>
</dbReference>
<sequence>MKLFPVVCCLLLFACSKPGDPADPDPGPGPGPGPGPDNGNKELTITSVSPESAEAGILVIKGTGFNATASQNLVSIGPHTTVVENATTTQLDITMPASLPQGDHDITIRANSKTVTKTKAFHRIGWLVSNFAGTGVWDQTDGPAATASFRWPSGLIMDNAGNLFVTDLHKIRKITPQGVVSTVAGGNASGFRDGDAANARFNTLNALVMDANRNIYVADEMNHVIRRISATGVVSTVAGKSEEFGYVDGIGTDARFAMPYGLALNAGGTHLYVGDHMNHRIRRIELANSKVTTVAGDGQNAHRDGNGLTAGIPSPGGITFDSDGNLYIAEKGAGYVRKMTPNGDVTTIGGNLSANTAPTNIVIDKDKNTYVAYSGTAKIKKYTPAGVETNFAGNNFGTGEEDGDAQVIFFQRPEGMVLQQDAQGKMTFYVCDALRKKIKKITKE</sequence>
<evidence type="ECO:0000313" key="4">
    <source>
        <dbReference type="Proteomes" id="UP001220610"/>
    </source>
</evidence>
<dbReference type="AlphaFoldDB" id="A0AAJ6BH98"/>
<dbReference type="Gene3D" id="2.120.10.30">
    <property type="entry name" value="TolB, C-terminal domain"/>
    <property type="match status" value="4"/>
</dbReference>
<gene>
    <name evidence="3" type="ORF">P0Y53_05635</name>
</gene>
<evidence type="ECO:0000256" key="1">
    <source>
        <dbReference type="SAM" id="MobiDB-lite"/>
    </source>
</evidence>
<dbReference type="SUPFAM" id="SSF81296">
    <property type="entry name" value="E set domains"/>
    <property type="match status" value="1"/>
</dbReference>